<dbReference type="Pfam" id="PF19054">
    <property type="entry name" value="DUF5753"/>
    <property type="match status" value="1"/>
</dbReference>
<sequence>MRGGRRVRSGRTVPAGADPLRPVRRTPPVPPVRSGRQGGAVAQRARSSPTLEHLVVARQLQRAREEYGRLSFAEAAERAGTSHMSIRRLESAATALNPDLIRRLLRLYGVPAAESRGLMERVEAARRPGWWHERYRTVMSAAYQEWIALESAAFAIRLWQPALVPDLLRTPAYTAALHRAEHPRADRREVDLVVELAAERQRRLAQRSARLWVLMGAAALHTSVGTPGVRRGQHAALEEALSRRRVNVQLLPLDAGPHPLLACGPVRLLRLDAGEVADHVVAESPMATTITGDGTAVARLRRALDATAALAAFPRTLVPYLPDVPDTPQETEHG</sequence>
<organism evidence="3 4">
    <name type="scientific">Streptomyces solincola</name>
    <dbReference type="NCBI Taxonomy" id="2100817"/>
    <lineage>
        <taxon>Bacteria</taxon>
        <taxon>Bacillati</taxon>
        <taxon>Actinomycetota</taxon>
        <taxon>Actinomycetes</taxon>
        <taxon>Kitasatosporales</taxon>
        <taxon>Streptomycetaceae</taxon>
        <taxon>Streptomyces</taxon>
    </lineage>
</organism>
<keyword evidence="4" id="KW-1185">Reference proteome</keyword>
<name>A0A2S9PTU1_9ACTN</name>
<dbReference type="InterPro" id="IPR001387">
    <property type="entry name" value="Cro/C1-type_HTH"/>
</dbReference>
<dbReference type="PROSITE" id="PS50943">
    <property type="entry name" value="HTH_CROC1"/>
    <property type="match status" value="1"/>
</dbReference>
<dbReference type="EMBL" id="PVLV01000273">
    <property type="protein sequence ID" value="PRH77842.1"/>
    <property type="molecule type" value="Genomic_DNA"/>
</dbReference>
<dbReference type="Pfam" id="PF13560">
    <property type="entry name" value="HTH_31"/>
    <property type="match status" value="1"/>
</dbReference>
<evidence type="ECO:0000259" key="2">
    <source>
        <dbReference type="PROSITE" id="PS50943"/>
    </source>
</evidence>
<reference evidence="3 4" key="1">
    <citation type="submission" date="2018-03" db="EMBL/GenBank/DDBJ databases">
        <title>Novel Streptomyces sp. from soil.</title>
        <authorList>
            <person name="Tan G.Y.A."/>
            <person name="Lee Z.Y."/>
        </authorList>
    </citation>
    <scope>NUCLEOTIDE SEQUENCE [LARGE SCALE GENOMIC DNA]</scope>
    <source>
        <strain evidence="3 4">ST5x</strain>
    </source>
</reference>
<comment type="caution">
    <text evidence="3">The sequence shown here is derived from an EMBL/GenBank/DDBJ whole genome shotgun (WGS) entry which is preliminary data.</text>
</comment>
<gene>
    <name evidence="3" type="ORF">C6N75_18050</name>
</gene>
<dbReference type="Gene3D" id="1.10.260.40">
    <property type="entry name" value="lambda repressor-like DNA-binding domains"/>
    <property type="match status" value="1"/>
</dbReference>
<dbReference type="SMART" id="SM00530">
    <property type="entry name" value="HTH_XRE"/>
    <property type="match status" value="1"/>
</dbReference>
<feature type="domain" description="HTH cro/C1-type" evidence="2">
    <location>
        <begin position="60"/>
        <end position="115"/>
    </location>
</feature>
<dbReference type="Proteomes" id="UP000239322">
    <property type="component" value="Unassembled WGS sequence"/>
</dbReference>
<dbReference type="InterPro" id="IPR010982">
    <property type="entry name" value="Lambda_DNA-bd_dom_sf"/>
</dbReference>
<dbReference type="InterPro" id="IPR043917">
    <property type="entry name" value="DUF5753"/>
</dbReference>
<evidence type="ECO:0000256" key="1">
    <source>
        <dbReference type="SAM" id="MobiDB-lite"/>
    </source>
</evidence>
<proteinExistence type="predicted"/>
<dbReference type="SUPFAM" id="SSF47413">
    <property type="entry name" value="lambda repressor-like DNA-binding domains"/>
    <property type="match status" value="1"/>
</dbReference>
<protein>
    <submittedName>
        <fullName evidence="3">Transcriptional regulator</fullName>
    </submittedName>
</protein>
<dbReference type="GO" id="GO:0003677">
    <property type="term" value="F:DNA binding"/>
    <property type="evidence" value="ECO:0007669"/>
    <property type="project" value="InterPro"/>
</dbReference>
<evidence type="ECO:0000313" key="4">
    <source>
        <dbReference type="Proteomes" id="UP000239322"/>
    </source>
</evidence>
<dbReference type="AlphaFoldDB" id="A0A2S9PTU1"/>
<evidence type="ECO:0000313" key="3">
    <source>
        <dbReference type="EMBL" id="PRH77842.1"/>
    </source>
</evidence>
<accession>A0A2S9PTU1</accession>
<feature type="region of interest" description="Disordered" evidence="1">
    <location>
        <begin position="1"/>
        <end position="48"/>
    </location>
</feature>
<dbReference type="CDD" id="cd00093">
    <property type="entry name" value="HTH_XRE"/>
    <property type="match status" value="1"/>
</dbReference>